<feature type="compositionally biased region" description="Basic and acidic residues" evidence="13">
    <location>
        <begin position="339"/>
        <end position="351"/>
    </location>
</feature>
<keyword evidence="5 12" id="KW-0812">Transmembrane</keyword>
<comment type="function">
    <text evidence="12">Structural component of the gap junctions.</text>
</comment>
<keyword evidence="3 12" id="KW-0813">Transport</keyword>
<keyword evidence="4" id="KW-1003">Cell membrane</keyword>
<feature type="compositionally biased region" description="Polar residues" evidence="13">
    <location>
        <begin position="353"/>
        <end position="368"/>
    </location>
</feature>
<feature type="compositionally biased region" description="Basic and acidic residues" evidence="13">
    <location>
        <begin position="369"/>
        <end position="390"/>
    </location>
</feature>
<keyword evidence="11 12" id="KW-0407">Ion channel</keyword>
<feature type="transmembrane region" description="Helical" evidence="12">
    <location>
        <begin position="43"/>
        <end position="62"/>
    </location>
</feature>
<dbReference type="GO" id="GO:0005243">
    <property type="term" value="F:gap junction channel activity"/>
    <property type="evidence" value="ECO:0007669"/>
    <property type="project" value="TreeGrafter"/>
</dbReference>
<comment type="similarity">
    <text evidence="12">Belongs to the pannexin family.</text>
</comment>
<keyword evidence="9 12" id="KW-0406">Ion transport</keyword>
<evidence type="ECO:0000256" key="1">
    <source>
        <dbReference type="ARBA" id="ARBA00004610"/>
    </source>
</evidence>
<evidence type="ECO:0000256" key="12">
    <source>
        <dbReference type="RuleBase" id="RU010713"/>
    </source>
</evidence>
<keyword evidence="10 12" id="KW-0472">Membrane</keyword>
<dbReference type="AlphaFoldDB" id="A0A1I7ZJA7"/>
<evidence type="ECO:0000256" key="8">
    <source>
        <dbReference type="ARBA" id="ARBA00022989"/>
    </source>
</evidence>
<dbReference type="PANTHER" id="PTHR11893:SF6">
    <property type="entry name" value="INNEXIN-16"/>
    <property type="match status" value="1"/>
</dbReference>
<dbReference type="InterPro" id="IPR000990">
    <property type="entry name" value="Innexin"/>
</dbReference>
<dbReference type="PROSITE" id="PS51013">
    <property type="entry name" value="PANNEXIN"/>
    <property type="match status" value="1"/>
</dbReference>
<evidence type="ECO:0000256" key="2">
    <source>
        <dbReference type="ARBA" id="ARBA00004651"/>
    </source>
</evidence>
<dbReference type="Proteomes" id="UP000095287">
    <property type="component" value="Unplaced"/>
</dbReference>
<comment type="caution">
    <text evidence="12">Lacks conserved residue(s) required for the propagation of feature annotation.</text>
</comment>
<feature type="transmembrane region" description="Helical" evidence="12">
    <location>
        <begin position="242"/>
        <end position="266"/>
    </location>
</feature>
<dbReference type="GO" id="GO:0005921">
    <property type="term" value="C:gap junction"/>
    <property type="evidence" value="ECO:0007669"/>
    <property type="project" value="UniProtKB-SubCell"/>
</dbReference>
<evidence type="ECO:0000313" key="15">
    <source>
        <dbReference type="WBParaSite" id="L893_g26858.t1"/>
    </source>
</evidence>
<sequence>MPAQFPTIWEKFSENYCFVENTYYAPVEGRVPDSASERKAGELIYYQWVPFILFGLIFLFMVPRMLWRSMNWKSGYQLSTVVSKFMGHRKCIAQNCKTVHNVHDQFWDTIRTRQNFRKARDLGSPLKKPQGLLKSSRTYYSSYLTSLYLGYKCLNVLNVIFQLHLLNIFVGSENPFWGFSVFWDLMTGRSWHLSGTFPRVVFCDVPYRSLGHETSGRSFANAYTIQCVLPINMFNEKIFVMLWLWLAVLVVINSINLVYWIIVGFWDELSVDFLREHLAYLKDELPDKKLPDDDEIFEFFDDTLHRDGVTVLRLLNDNSGSLATSQLISLLWQEHVKPQEKKDEKTKKENGQEENSQANTENANQQKSQAKEESAHQRKMEEQKKEEEIQAMHPSDSSVSTVSTDLQE</sequence>
<evidence type="ECO:0000256" key="13">
    <source>
        <dbReference type="SAM" id="MobiDB-lite"/>
    </source>
</evidence>
<evidence type="ECO:0000256" key="6">
    <source>
        <dbReference type="ARBA" id="ARBA00022868"/>
    </source>
</evidence>
<evidence type="ECO:0000256" key="3">
    <source>
        <dbReference type="ARBA" id="ARBA00022448"/>
    </source>
</evidence>
<keyword evidence="14" id="KW-1185">Reference proteome</keyword>
<evidence type="ECO:0000256" key="5">
    <source>
        <dbReference type="ARBA" id="ARBA00022692"/>
    </source>
</evidence>
<organism evidence="14 15">
    <name type="scientific">Steinernema glaseri</name>
    <dbReference type="NCBI Taxonomy" id="37863"/>
    <lineage>
        <taxon>Eukaryota</taxon>
        <taxon>Metazoa</taxon>
        <taxon>Ecdysozoa</taxon>
        <taxon>Nematoda</taxon>
        <taxon>Chromadorea</taxon>
        <taxon>Rhabditida</taxon>
        <taxon>Tylenchina</taxon>
        <taxon>Panagrolaimomorpha</taxon>
        <taxon>Strongyloidoidea</taxon>
        <taxon>Steinernematidae</taxon>
        <taxon>Steinernema</taxon>
    </lineage>
</organism>
<evidence type="ECO:0000256" key="7">
    <source>
        <dbReference type="ARBA" id="ARBA00022949"/>
    </source>
</evidence>
<comment type="subcellular location">
    <subcellularLocation>
        <location evidence="1">Cell junction</location>
        <location evidence="1">Gap junction</location>
    </subcellularLocation>
    <subcellularLocation>
        <location evidence="2 12">Cell membrane</location>
        <topology evidence="2 12">Multi-pass membrane protein</topology>
    </subcellularLocation>
</comment>
<keyword evidence="8 12" id="KW-1133">Transmembrane helix</keyword>
<dbReference type="Pfam" id="PF00876">
    <property type="entry name" value="Innexin"/>
    <property type="match status" value="1"/>
</dbReference>
<evidence type="ECO:0000313" key="14">
    <source>
        <dbReference type="Proteomes" id="UP000095287"/>
    </source>
</evidence>
<keyword evidence="7" id="KW-0965">Cell junction</keyword>
<dbReference type="PRINTS" id="PR01262">
    <property type="entry name" value="INNEXIN"/>
</dbReference>
<evidence type="ECO:0000256" key="11">
    <source>
        <dbReference type="ARBA" id="ARBA00023303"/>
    </source>
</evidence>
<reference evidence="15" key="1">
    <citation type="submission" date="2016-11" db="UniProtKB">
        <authorList>
            <consortium name="WormBaseParasite"/>
        </authorList>
    </citation>
    <scope>IDENTIFICATION</scope>
</reference>
<protein>
    <recommendedName>
        <fullName evidence="12">Innexin</fullName>
    </recommendedName>
</protein>
<dbReference type="PANTHER" id="PTHR11893">
    <property type="entry name" value="INNEXIN"/>
    <property type="match status" value="1"/>
</dbReference>
<evidence type="ECO:0000256" key="9">
    <source>
        <dbReference type="ARBA" id="ARBA00023065"/>
    </source>
</evidence>
<dbReference type="GO" id="GO:0034220">
    <property type="term" value="P:monoatomic ion transmembrane transport"/>
    <property type="evidence" value="ECO:0007669"/>
    <property type="project" value="UniProtKB-KW"/>
</dbReference>
<dbReference type="GO" id="GO:0005886">
    <property type="term" value="C:plasma membrane"/>
    <property type="evidence" value="ECO:0007669"/>
    <property type="project" value="UniProtKB-SubCell"/>
</dbReference>
<proteinExistence type="inferred from homology"/>
<keyword evidence="6" id="KW-0303">Gap junction</keyword>
<accession>A0A1I7ZJA7</accession>
<dbReference type="WBParaSite" id="L893_g26858.t1">
    <property type="protein sequence ID" value="L893_g26858.t1"/>
    <property type="gene ID" value="L893_g26858"/>
</dbReference>
<feature type="region of interest" description="Disordered" evidence="13">
    <location>
        <begin position="339"/>
        <end position="408"/>
    </location>
</feature>
<evidence type="ECO:0000256" key="10">
    <source>
        <dbReference type="ARBA" id="ARBA00023136"/>
    </source>
</evidence>
<feature type="compositionally biased region" description="Low complexity" evidence="13">
    <location>
        <begin position="395"/>
        <end position="408"/>
    </location>
</feature>
<evidence type="ECO:0000256" key="4">
    <source>
        <dbReference type="ARBA" id="ARBA00022475"/>
    </source>
</evidence>
<name>A0A1I7ZJA7_9BILA</name>
<gene>
    <name evidence="12" type="primary">inx</name>
</gene>